<dbReference type="GO" id="GO:0001228">
    <property type="term" value="F:DNA-binding transcription activator activity, RNA polymerase II-specific"/>
    <property type="evidence" value="ECO:0007669"/>
    <property type="project" value="TreeGrafter"/>
</dbReference>
<evidence type="ECO:0000256" key="1">
    <source>
        <dbReference type="ARBA" id="ARBA00004123"/>
    </source>
</evidence>
<gene>
    <name evidence="6" type="ORF">PACTADRAFT_49285</name>
</gene>
<feature type="compositionally biased region" description="Low complexity" evidence="4">
    <location>
        <begin position="192"/>
        <end position="202"/>
    </location>
</feature>
<evidence type="ECO:0000256" key="2">
    <source>
        <dbReference type="ARBA" id="ARBA00004496"/>
    </source>
</evidence>
<accession>A0A1E4TVQ8</accession>
<dbReference type="GO" id="GO:0090575">
    <property type="term" value="C:RNA polymerase II transcription regulator complex"/>
    <property type="evidence" value="ECO:0007669"/>
    <property type="project" value="TreeGrafter"/>
</dbReference>
<proteinExistence type="predicted"/>
<dbReference type="Gene3D" id="1.20.5.170">
    <property type="match status" value="1"/>
</dbReference>
<feature type="region of interest" description="Disordered" evidence="4">
    <location>
        <begin position="191"/>
        <end position="258"/>
    </location>
</feature>
<dbReference type="InterPro" id="IPR046347">
    <property type="entry name" value="bZIP_sf"/>
</dbReference>
<evidence type="ECO:0000256" key="4">
    <source>
        <dbReference type="SAM" id="MobiDB-lite"/>
    </source>
</evidence>
<dbReference type="InterPro" id="IPR013910">
    <property type="entry name" value="TF_PAP1"/>
</dbReference>
<feature type="compositionally biased region" description="Low complexity" evidence="4">
    <location>
        <begin position="351"/>
        <end position="372"/>
    </location>
</feature>
<dbReference type="SMART" id="SM00338">
    <property type="entry name" value="BRLZ"/>
    <property type="match status" value="1"/>
</dbReference>
<sequence>MSDIINKRLNSEVSSPADIAAKRQELNRPGRKPLNSEPKNKRTAQNRAAQRAFRERKERKMKELEDLVGTLENEKLALHNESEFLRMQVETLMTELTKFRGKKDIDSLLSSTGTLNGGGSGANKHSVSSLSSVSSYSKDDSLNLSTPNSTASSTSGVSGAIGTTSGATGTTAGSHIDQNFTFEFPWSKNHSTKSGSSLTSSSVGPKNNGTDNSSVKNNNPGLTNDSSSSNPTTASTSPDVLDTSNNETNPSKLPMFNSNIRRSSILNEKEELSQQSGDVENQFDEKVSDFCLNLSEVCGSKSCPVPKSLSNASSPFNFVKSEHSVSSPVAERSNSNSNINPQQVAESVAEPAQQANAQAPSQSQSQSHSQSPILNKAENSPAFNETSTSLSPFSTLTAGNDYNYLQDLGNDKLDAYSFLNSTSFDPSLVFDYNDQNWINDVTNNDNDRNGSKLEGLVTEESLYDPLGMFGGNVDDQGHLNENVKYVKYLNPVVRKNDVMKSEEKYNENEGALDSIPEATGDEDKDAEDGKNEKEMVPATDADLMKCSAIWERITSHPKYSELDIDGLCKELKQKAKCSEKGVVVSSTKKKWAAELLAKKDAGISNNDDLLNNFANAKNSSSNWFLS</sequence>
<feature type="compositionally biased region" description="Polar residues" evidence="4">
    <location>
        <begin position="203"/>
        <end position="222"/>
    </location>
</feature>
<protein>
    <recommendedName>
        <fullName evidence="5">BZIP domain-containing protein</fullName>
    </recommendedName>
</protein>
<feature type="region of interest" description="Disordered" evidence="4">
    <location>
        <begin position="500"/>
        <end position="532"/>
    </location>
</feature>
<dbReference type="SUPFAM" id="SSF111430">
    <property type="entry name" value="YAP1 redox domain"/>
    <property type="match status" value="1"/>
</dbReference>
<evidence type="ECO:0000313" key="7">
    <source>
        <dbReference type="Proteomes" id="UP000094236"/>
    </source>
</evidence>
<dbReference type="InterPro" id="IPR004827">
    <property type="entry name" value="bZIP"/>
</dbReference>
<keyword evidence="7" id="KW-1185">Reference proteome</keyword>
<feature type="compositionally biased region" description="Low complexity" evidence="4">
    <location>
        <begin position="126"/>
        <end position="136"/>
    </location>
</feature>
<comment type="subcellular location">
    <subcellularLocation>
        <location evidence="2">Cytoplasm</location>
    </subcellularLocation>
    <subcellularLocation>
        <location evidence="1">Nucleus</location>
    </subcellularLocation>
</comment>
<feature type="compositionally biased region" description="Low complexity" evidence="4">
    <location>
        <begin position="149"/>
        <end position="172"/>
    </location>
</feature>
<feature type="compositionally biased region" description="Polar residues" evidence="4">
    <location>
        <begin position="327"/>
        <end position="345"/>
    </location>
</feature>
<feature type="compositionally biased region" description="Low complexity" evidence="4">
    <location>
        <begin position="223"/>
        <end position="239"/>
    </location>
</feature>
<dbReference type="Gene3D" id="1.10.238.100">
    <property type="entry name" value="YAP1 redox domain. Chain B"/>
    <property type="match status" value="1"/>
</dbReference>
<dbReference type="CDD" id="cd14688">
    <property type="entry name" value="bZIP_YAP"/>
    <property type="match status" value="1"/>
</dbReference>
<feature type="region of interest" description="Disordered" evidence="4">
    <location>
        <begin position="327"/>
        <end position="391"/>
    </location>
</feature>
<dbReference type="Proteomes" id="UP000094236">
    <property type="component" value="Unassembled WGS sequence"/>
</dbReference>
<feature type="region of interest" description="Disordered" evidence="4">
    <location>
        <begin position="15"/>
        <end position="58"/>
    </location>
</feature>
<feature type="compositionally biased region" description="Polar residues" evidence="4">
    <location>
        <begin position="242"/>
        <end position="258"/>
    </location>
</feature>
<feature type="region of interest" description="Disordered" evidence="4">
    <location>
        <begin position="114"/>
        <end position="172"/>
    </location>
</feature>
<dbReference type="STRING" id="669874.A0A1E4TVQ8"/>
<dbReference type="GO" id="GO:0005737">
    <property type="term" value="C:cytoplasm"/>
    <property type="evidence" value="ECO:0007669"/>
    <property type="project" value="UniProtKB-SubCell"/>
</dbReference>
<feature type="domain" description="BZIP" evidence="5">
    <location>
        <begin position="36"/>
        <end position="99"/>
    </location>
</feature>
<dbReference type="GO" id="GO:0000976">
    <property type="term" value="F:transcription cis-regulatory region binding"/>
    <property type="evidence" value="ECO:0007669"/>
    <property type="project" value="InterPro"/>
</dbReference>
<dbReference type="FunFam" id="1.20.5.170:FF:000067">
    <property type="entry name" value="BZIP transcription factor"/>
    <property type="match status" value="1"/>
</dbReference>
<dbReference type="EMBL" id="KV454013">
    <property type="protein sequence ID" value="ODV95840.1"/>
    <property type="molecule type" value="Genomic_DNA"/>
</dbReference>
<dbReference type="OrthoDB" id="5380163at2759"/>
<evidence type="ECO:0000259" key="5">
    <source>
        <dbReference type="PROSITE" id="PS50217"/>
    </source>
</evidence>
<keyword evidence="3" id="KW-0539">Nucleus</keyword>
<dbReference type="AlphaFoldDB" id="A0A1E4TVQ8"/>
<dbReference type="InterPro" id="IPR023167">
    <property type="entry name" value="Yap1_redox_dom_sf"/>
</dbReference>
<dbReference type="PROSITE" id="PS00036">
    <property type="entry name" value="BZIP_BASIC"/>
    <property type="match status" value="1"/>
</dbReference>
<dbReference type="Pfam" id="PF08601">
    <property type="entry name" value="PAP1"/>
    <property type="match status" value="1"/>
</dbReference>
<name>A0A1E4TVQ8_PACTA</name>
<organism evidence="6 7">
    <name type="scientific">Pachysolen tannophilus NRRL Y-2460</name>
    <dbReference type="NCBI Taxonomy" id="669874"/>
    <lineage>
        <taxon>Eukaryota</taxon>
        <taxon>Fungi</taxon>
        <taxon>Dikarya</taxon>
        <taxon>Ascomycota</taxon>
        <taxon>Saccharomycotina</taxon>
        <taxon>Pichiomycetes</taxon>
        <taxon>Pachysolenaceae</taxon>
        <taxon>Pachysolen</taxon>
    </lineage>
</organism>
<evidence type="ECO:0000313" key="6">
    <source>
        <dbReference type="EMBL" id="ODV95840.1"/>
    </source>
</evidence>
<dbReference type="Pfam" id="PF00170">
    <property type="entry name" value="bZIP_1"/>
    <property type="match status" value="1"/>
</dbReference>
<evidence type="ECO:0000256" key="3">
    <source>
        <dbReference type="ARBA" id="ARBA00023242"/>
    </source>
</evidence>
<dbReference type="GO" id="GO:0034599">
    <property type="term" value="P:cellular response to oxidative stress"/>
    <property type="evidence" value="ECO:0007669"/>
    <property type="project" value="UniProtKB-ARBA"/>
</dbReference>
<dbReference type="PANTHER" id="PTHR40621">
    <property type="entry name" value="TRANSCRIPTION FACTOR KAPC-RELATED"/>
    <property type="match status" value="1"/>
</dbReference>
<dbReference type="SUPFAM" id="SSF57959">
    <property type="entry name" value="Leucine zipper domain"/>
    <property type="match status" value="1"/>
</dbReference>
<dbReference type="PANTHER" id="PTHR40621:SF6">
    <property type="entry name" value="AP-1-LIKE TRANSCRIPTION FACTOR YAP1-RELATED"/>
    <property type="match status" value="1"/>
</dbReference>
<dbReference type="PROSITE" id="PS50217">
    <property type="entry name" value="BZIP"/>
    <property type="match status" value="1"/>
</dbReference>
<dbReference type="InterPro" id="IPR050936">
    <property type="entry name" value="AP-1-like"/>
</dbReference>
<reference evidence="7" key="1">
    <citation type="submission" date="2016-05" db="EMBL/GenBank/DDBJ databases">
        <title>Comparative genomics of biotechnologically important yeasts.</title>
        <authorList>
            <consortium name="DOE Joint Genome Institute"/>
            <person name="Riley R."/>
            <person name="Haridas S."/>
            <person name="Wolfe K.H."/>
            <person name="Lopes M.R."/>
            <person name="Hittinger C.T."/>
            <person name="Goker M."/>
            <person name="Salamov A."/>
            <person name="Wisecaver J."/>
            <person name="Long T.M."/>
            <person name="Aerts A.L."/>
            <person name="Barry K."/>
            <person name="Choi C."/>
            <person name="Clum A."/>
            <person name="Coughlan A.Y."/>
            <person name="Deshpande S."/>
            <person name="Douglass A.P."/>
            <person name="Hanson S.J."/>
            <person name="Klenk H.-P."/>
            <person name="Labutti K."/>
            <person name="Lapidus A."/>
            <person name="Lindquist E."/>
            <person name="Lipzen A."/>
            <person name="Meier-Kolthoff J.P."/>
            <person name="Ohm R.A."/>
            <person name="Otillar R.P."/>
            <person name="Pangilinan J."/>
            <person name="Peng Y."/>
            <person name="Rokas A."/>
            <person name="Rosa C.A."/>
            <person name="Scheuner C."/>
            <person name="Sibirny A.A."/>
            <person name="Slot J.C."/>
            <person name="Stielow J.B."/>
            <person name="Sun H."/>
            <person name="Kurtzman C.P."/>
            <person name="Blackwell M."/>
            <person name="Grigoriev I.V."/>
            <person name="Jeffries T.W."/>
        </authorList>
    </citation>
    <scope>NUCLEOTIDE SEQUENCE [LARGE SCALE GENOMIC DNA]</scope>
    <source>
        <strain evidence="7">NRRL Y-2460</strain>
    </source>
</reference>